<dbReference type="RefSeq" id="XP_026497921.2">
    <property type="nucleotide sequence ID" value="XM_026642136.2"/>
</dbReference>
<sequence length="644" mass="74281">MSFILWRSYSKARNNVLSCANNCNSLSSIYTYFTRTFSDEKFYDPEFTNSTILIENGFNVHELPVVVRKLKDLADLNVPPSTETPRATNDSLSYHLIQEEFKQCMDLREVFSLITKCTKITPNIALGAIERIYDLEKDGNLYVPKTENIHINFAKGAILEKLLKVVMKTEDTQTILNVLRTTSLVMEPHKHKFCDELFLRVIDNKLTLEQLCDFALFLIKNNNQQKYSETIDKLWVGFVDKEKEINETNIVHVFAVLPGLRVSKKTIVALLEQKLSELWSKIKVQAMLDIINIFITEKYFSLQSFPVLGHWLFTNIHALDDDELLDIITKFTRLKYTDQQVEAAVEKFLKHKGSKIKSQVLVIGILNYCMQFQLCNQHILNVCSQYFLNNIKQVPSSFLKSFIYPFGYLYSNPSPEFWMSVEDVLLDNCYKINTDDLSSIILSYIYCGQYPLKLVYKIFSAEYIAKVNNNDVLKKLHLIDTALSLECKEYSGPLLPKDQWFKPVLQDCRIKNILEKIKDNILSVIGVSMELSTGIVLPNYCSDETYLIDVMLHPVGKDDNTFNWKSPTIRNGSIAILIHLPDHYCFDCEQLIGPQIMKKKQLKILGIKVVSLKYTSLSKFYTSHDTVSLQKYLTEKINNAEPCS</sequence>
<dbReference type="OrthoDB" id="385235at2759"/>
<organism evidence="2 3">
    <name type="scientific">Vanessa tameamea</name>
    <name type="common">Kamehameha butterfly</name>
    <dbReference type="NCBI Taxonomy" id="334116"/>
    <lineage>
        <taxon>Eukaryota</taxon>
        <taxon>Metazoa</taxon>
        <taxon>Ecdysozoa</taxon>
        <taxon>Arthropoda</taxon>
        <taxon>Hexapoda</taxon>
        <taxon>Insecta</taxon>
        <taxon>Pterygota</taxon>
        <taxon>Neoptera</taxon>
        <taxon>Endopterygota</taxon>
        <taxon>Lepidoptera</taxon>
        <taxon>Glossata</taxon>
        <taxon>Ditrysia</taxon>
        <taxon>Papilionoidea</taxon>
        <taxon>Nymphalidae</taxon>
        <taxon>Nymphalinae</taxon>
        <taxon>Vanessa</taxon>
    </lineage>
</organism>
<feature type="domain" description="RAP" evidence="1">
    <location>
        <begin position="574"/>
        <end position="635"/>
    </location>
</feature>
<dbReference type="Proteomes" id="UP001652626">
    <property type="component" value="Chromosome 2"/>
</dbReference>
<name>A0A8B8IQ32_VANTA</name>
<reference evidence="3" key="2">
    <citation type="submission" date="2025-08" db="UniProtKB">
        <authorList>
            <consortium name="RefSeq"/>
        </authorList>
    </citation>
    <scope>IDENTIFICATION</scope>
    <source>
        <tissue evidence="3">Whole body</tissue>
    </source>
</reference>
<keyword evidence="2" id="KW-1185">Reference proteome</keyword>
<evidence type="ECO:0000313" key="3">
    <source>
        <dbReference type="RefSeq" id="XP_026497921.2"/>
    </source>
</evidence>
<evidence type="ECO:0000259" key="1">
    <source>
        <dbReference type="PROSITE" id="PS51286"/>
    </source>
</evidence>
<dbReference type="AlphaFoldDB" id="A0A8B8IQ32"/>
<gene>
    <name evidence="3" type="primary">LOC113402024</name>
</gene>
<dbReference type="PROSITE" id="PS51286">
    <property type="entry name" value="RAP"/>
    <property type="match status" value="1"/>
</dbReference>
<accession>A0A8B8IQ32</accession>
<dbReference type="GeneID" id="113402024"/>
<dbReference type="InterPro" id="IPR013584">
    <property type="entry name" value="RAP"/>
</dbReference>
<proteinExistence type="predicted"/>
<reference evidence="2" key="1">
    <citation type="submission" date="2025-05" db="UniProtKB">
        <authorList>
            <consortium name="RefSeq"/>
        </authorList>
    </citation>
    <scope>NUCLEOTIDE SEQUENCE [LARGE SCALE GENOMIC DNA]</scope>
</reference>
<dbReference type="OMA" id="VQIPYHE"/>
<protein>
    <submittedName>
        <fullName evidence="3">FAST kinase domain-containing protein 3, mitochondrial-like</fullName>
    </submittedName>
</protein>
<evidence type="ECO:0000313" key="2">
    <source>
        <dbReference type="Proteomes" id="UP001652626"/>
    </source>
</evidence>